<sequence>MKEYIRELTTTDLPLLKSMDTGIIDDYVIQVFERLSTDQNRIYGLFVDEQLVSIAGYSIFAHQYVMLGRLRSDRRYRGKNYATKIMKYIRDIAFQLPNITWVGGNTQENNLAARRVLTNIGLIEQEKLYPAITEEIDMFIQENKRWHLIEKSNDKANLLKDTYIHDKRVFPFECYYPFPATNSLFTHSNIDNWNVYETHQHDYPLVTKKDVKKDILLHVIFPFSDVFTQSGLWETVYDDYYKLKSIHPDQKVYIWLDIPEYHIHHLPPNHPFSIDSPWILHGMSIDNWNQLNKHSLLEYNHKT</sequence>
<name>Q8ERZ9_OCEIH</name>
<dbReference type="Gene3D" id="3.40.630.30">
    <property type="match status" value="1"/>
</dbReference>
<dbReference type="SUPFAM" id="SSF55729">
    <property type="entry name" value="Acyl-CoA N-acyltransferases (Nat)"/>
    <property type="match status" value="1"/>
</dbReference>
<dbReference type="HOGENOM" id="CLU_938947_0_0_9"/>
<accession>Q8ERZ9</accession>
<dbReference type="GO" id="GO:0016747">
    <property type="term" value="F:acyltransferase activity, transferring groups other than amino-acyl groups"/>
    <property type="evidence" value="ECO:0007669"/>
    <property type="project" value="InterPro"/>
</dbReference>
<reference evidence="2 3" key="2">
    <citation type="journal article" date="2002" name="Nucleic Acids Res.">
        <title>Genome sequence of Oceanobacillus iheyensis isolated from the Iheya Ridge and its unexpected adaptive capabilities to extreme environments.</title>
        <authorList>
            <person name="Takami H."/>
            <person name="Takaki Y."/>
            <person name="Uchiyama I."/>
        </authorList>
    </citation>
    <scope>NUCLEOTIDE SEQUENCE [LARGE SCALE GENOMIC DNA]</scope>
    <source>
        <strain evidence="3">DSM 14371 / CIP 107618 / JCM 11309 / KCTC 3954 / HTE831</strain>
    </source>
</reference>
<dbReference type="PROSITE" id="PS51186">
    <property type="entry name" value="GNAT"/>
    <property type="match status" value="1"/>
</dbReference>
<dbReference type="InterPro" id="IPR000182">
    <property type="entry name" value="GNAT_dom"/>
</dbReference>
<proteinExistence type="predicted"/>
<dbReference type="EMBL" id="BA000028">
    <property type="protein sequence ID" value="BAC12802.1"/>
    <property type="molecule type" value="Genomic_DNA"/>
</dbReference>
<evidence type="ECO:0000259" key="1">
    <source>
        <dbReference type="PROSITE" id="PS51186"/>
    </source>
</evidence>
<protein>
    <recommendedName>
        <fullName evidence="1">N-acetyltransferase domain-containing protein</fullName>
    </recommendedName>
</protein>
<dbReference type="RefSeq" id="WP_011065252.1">
    <property type="nucleotide sequence ID" value="NC_004193.1"/>
</dbReference>
<keyword evidence="3" id="KW-1185">Reference proteome</keyword>
<dbReference type="KEGG" id="oih:OB0846"/>
<dbReference type="Proteomes" id="UP000000822">
    <property type="component" value="Chromosome"/>
</dbReference>
<gene>
    <name evidence="2" type="ordered locus">OB0846</name>
</gene>
<dbReference type="STRING" id="221109.gene:10733067"/>
<dbReference type="Pfam" id="PF00583">
    <property type="entry name" value="Acetyltransf_1"/>
    <property type="match status" value="1"/>
</dbReference>
<evidence type="ECO:0000313" key="2">
    <source>
        <dbReference type="EMBL" id="BAC12802.1"/>
    </source>
</evidence>
<dbReference type="OrthoDB" id="2423856at2"/>
<feature type="domain" description="N-acetyltransferase" evidence="1">
    <location>
        <begin position="3"/>
        <end position="143"/>
    </location>
</feature>
<dbReference type="AlphaFoldDB" id="Q8ERZ9"/>
<dbReference type="eggNOG" id="COG0456">
    <property type="taxonomic scope" value="Bacteria"/>
</dbReference>
<organism evidence="2 3">
    <name type="scientific">Oceanobacillus iheyensis (strain DSM 14371 / CIP 107618 / JCM 11309 / KCTC 3954 / HTE831)</name>
    <dbReference type="NCBI Taxonomy" id="221109"/>
    <lineage>
        <taxon>Bacteria</taxon>
        <taxon>Bacillati</taxon>
        <taxon>Bacillota</taxon>
        <taxon>Bacilli</taxon>
        <taxon>Bacillales</taxon>
        <taxon>Bacillaceae</taxon>
        <taxon>Oceanobacillus</taxon>
    </lineage>
</organism>
<evidence type="ECO:0000313" key="3">
    <source>
        <dbReference type="Proteomes" id="UP000000822"/>
    </source>
</evidence>
<dbReference type="InterPro" id="IPR016181">
    <property type="entry name" value="Acyl_CoA_acyltransferase"/>
</dbReference>
<reference evidence="2 3" key="1">
    <citation type="journal article" date="2001" name="FEMS Microbiol. Lett.">
        <title>Oceanobacillus iheyensis gen. nov., sp. nov., a deep-sea extremely halotolerant and alkaliphilic species isolated from a depth of 1050 m on the Iheya Ridge.</title>
        <authorList>
            <person name="Lu J."/>
            <person name="Nogi Y."/>
            <person name="Takami H."/>
        </authorList>
    </citation>
    <scope>NUCLEOTIDE SEQUENCE [LARGE SCALE GENOMIC DNA]</scope>
    <source>
        <strain evidence="3">DSM 14371 / CIP 107618 / JCM 11309 / KCTC 3954 / HTE831</strain>
    </source>
</reference>